<accession>A0A5C0B1H8</accession>
<dbReference type="InterPro" id="IPR017039">
    <property type="entry name" value="Virul_fac_BrkB"/>
</dbReference>
<feature type="transmembrane region" description="Helical" evidence="7">
    <location>
        <begin position="142"/>
        <end position="166"/>
    </location>
</feature>
<dbReference type="HAMAP" id="MF_00672">
    <property type="entry name" value="UPF0761"/>
    <property type="match status" value="1"/>
</dbReference>
<comment type="subcellular location">
    <subcellularLocation>
        <location evidence="1 7">Cell membrane</location>
        <topology evidence="1 7">Multi-pass membrane protein</topology>
    </subcellularLocation>
</comment>
<evidence type="ECO:0000256" key="7">
    <source>
        <dbReference type="HAMAP-Rule" id="MF_00672"/>
    </source>
</evidence>
<dbReference type="InterPro" id="IPR023679">
    <property type="entry name" value="UPF0761_bac"/>
</dbReference>
<evidence type="ECO:0000313" key="9">
    <source>
        <dbReference type="Proteomes" id="UP000325161"/>
    </source>
</evidence>
<dbReference type="EMBL" id="CP043046">
    <property type="protein sequence ID" value="QEI06990.1"/>
    <property type="molecule type" value="Genomic_DNA"/>
</dbReference>
<keyword evidence="3" id="KW-0997">Cell inner membrane</keyword>
<name>A0A5C0B1H8_9BURK</name>
<evidence type="ECO:0000256" key="3">
    <source>
        <dbReference type="ARBA" id="ARBA00022519"/>
    </source>
</evidence>
<keyword evidence="4 7" id="KW-0812">Transmembrane</keyword>
<dbReference type="AlphaFoldDB" id="A0A5C0B1H8"/>
<feature type="transmembrane region" description="Helical" evidence="7">
    <location>
        <begin position="254"/>
        <end position="278"/>
    </location>
</feature>
<dbReference type="NCBIfam" id="TIGR00765">
    <property type="entry name" value="yihY_not_rbn"/>
    <property type="match status" value="1"/>
</dbReference>
<feature type="transmembrane region" description="Helical" evidence="7">
    <location>
        <begin position="214"/>
        <end position="234"/>
    </location>
</feature>
<keyword evidence="9" id="KW-1185">Reference proteome</keyword>
<evidence type="ECO:0000256" key="4">
    <source>
        <dbReference type="ARBA" id="ARBA00022692"/>
    </source>
</evidence>
<comment type="similarity">
    <text evidence="7">Belongs to the UPF0761 family.</text>
</comment>
<dbReference type="PANTHER" id="PTHR30213:SF0">
    <property type="entry name" value="UPF0761 MEMBRANE PROTEIN YIHY"/>
    <property type="match status" value="1"/>
</dbReference>
<dbReference type="KEGG" id="pacr:FXN63_14940"/>
<feature type="transmembrane region" description="Helical" evidence="7">
    <location>
        <begin position="178"/>
        <end position="202"/>
    </location>
</feature>
<protein>
    <recommendedName>
        <fullName evidence="7">UPF0761 membrane protein FXN63_14940</fullName>
    </recommendedName>
</protein>
<dbReference type="Pfam" id="PF03631">
    <property type="entry name" value="Virul_fac_BrkB"/>
    <property type="match status" value="1"/>
</dbReference>
<dbReference type="PANTHER" id="PTHR30213">
    <property type="entry name" value="INNER MEMBRANE PROTEIN YHJD"/>
    <property type="match status" value="1"/>
</dbReference>
<feature type="transmembrane region" description="Helical" evidence="7">
    <location>
        <begin position="98"/>
        <end position="121"/>
    </location>
</feature>
<feature type="transmembrane region" description="Helical" evidence="7">
    <location>
        <begin position="37"/>
        <end position="61"/>
    </location>
</feature>
<evidence type="ECO:0000256" key="6">
    <source>
        <dbReference type="ARBA" id="ARBA00023136"/>
    </source>
</evidence>
<dbReference type="GO" id="GO:0005886">
    <property type="term" value="C:plasma membrane"/>
    <property type="evidence" value="ECO:0007669"/>
    <property type="project" value="UniProtKB-SubCell"/>
</dbReference>
<proteinExistence type="inferred from homology"/>
<evidence type="ECO:0000313" key="8">
    <source>
        <dbReference type="EMBL" id="QEI06990.1"/>
    </source>
</evidence>
<sequence length="460" mass="49213">MARVRALRHTSWGRRVVQLLGFAAARASEERIAQVAASLTFTTVLSLVPLFAVVLALFTAFPLFEQFRTALEQYLVTSLMPPAIAESIMGYLNQFASAASRLTAIGGIFLVITSVSLMLTIDKALNEIWHVHKARPFSQRILVYWAALTLGPVLLGASLWISGFLARESLGLVGDVSPVIGVLLSFLPLVLTGFGFAALFVVVPNRQIPWGDALTGGFTAAAVLELMKAGFAFYVTRFPTYTMLYGAFATLPIFLLWVYLSWLVTLFGATLAASLPMIRIGRWDRSPRAGSAFIDAMRILKALSTERGSVPPGLATTVLGTRLRLNHDELVVVLDTLQSIGYVARLGEGHKERWALVCDPQQAALGPLIDALLIDRGQPTVREDPRLLAAAALAWQADGTVCLAELLDGDVDDNVAALRDPAMRAAEEAEADSVNTPDAMAAGVSGGALAAGAAAVILRG</sequence>
<dbReference type="RefSeq" id="WP_148816037.1">
    <property type="nucleotide sequence ID" value="NZ_CP043046.1"/>
</dbReference>
<organism evidence="8 9">
    <name type="scientific">Pigmentiphaga aceris</name>
    <dbReference type="NCBI Taxonomy" id="1940612"/>
    <lineage>
        <taxon>Bacteria</taxon>
        <taxon>Pseudomonadati</taxon>
        <taxon>Pseudomonadota</taxon>
        <taxon>Betaproteobacteria</taxon>
        <taxon>Burkholderiales</taxon>
        <taxon>Alcaligenaceae</taxon>
        <taxon>Pigmentiphaga</taxon>
    </lineage>
</organism>
<gene>
    <name evidence="8" type="ORF">FXN63_14940</name>
</gene>
<dbReference type="OrthoDB" id="9808671at2"/>
<evidence type="ECO:0000256" key="1">
    <source>
        <dbReference type="ARBA" id="ARBA00004651"/>
    </source>
</evidence>
<keyword evidence="5 7" id="KW-1133">Transmembrane helix</keyword>
<reference evidence="8 9" key="1">
    <citation type="submission" date="2019-08" db="EMBL/GenBank/DDBJ databases">
        <title>Amphibian skin-associated Pigmentiphaga: genome sequence and occurrence across geography and hosts.</title>
        <authorList>
            <person name="Bletz M.C."/>
            <person name="Bunk B."/>
            <person name="Sproeer C."/>
            <person name="Biwer P."/>
            <person name="Reiter S."/>
            <person name="Rabemananjara F.C.E."/>
            <person name="Schulz S."/>
            <person name="Overmann J."/>
            <person name="Vences M."/>
        </authorList>
    </citation>
    <scope>NUCLEOTIDE SEQUENCE [LARGE SCALE GENOMIC DNA]</scope>
    <source>
        <strain evidence="8 9">Mada1488</strain>
    </source>
</reference>
<evidence type="ECO:0000256" key="5">
    <source>
        <dbReference type="ARBA" id="ARBA00022989"/>
    </source>
</evidence>
<keyword evidence="6 7" id="KW-0472">Membrane</keyword>
<keyword evidence="2 7" id="KW-1003">Cell membrane</keyword>
<dbReference type="Proteomes" id="UP000325161">
    <property type="component" value="Chromosome"/>
</dbReference>
<evidence type="ECO:0000256" key="2">
    <source>
        <dbReference type="ARBA" id="ARBA00022475"/>
    </source>
</evidence>